<evidence type="ECO:0000256" key="1">
    <source>
        <dbReference type="SAM" id="MobiDB-lite"/>
    </source>
</evidence>
<sequence precursor="true">MKKINLTAELLFVLLPVLACVTGCGSSEALTSTDQQNAYARVTGLGDVASDESAFSEAFVPGSLPENRKDYTKFGYDIGGVATFEGDTAVIPVTIFGGVYDSAQGDRAGRKPSSQSEIHKKWTLQQVDGDWKIKDAPLT</sequence>
<feature type="region of interest" description="Disordered" evidence="1">
    <location>
        <begin position="102"/>
        <end position="121"/>
    </location>
</feature>
<gene>
    <name evidence="3" type="ORF">K239x_16690</name>
</gene>
<evidence type="ECO:0000256" key="2">
    <source>
        <dbReference type="SAM" id="SignalP"/>
    </source>
</evidence>
<name>A0A517NRF9_9BACT</name>
<reference evidence="3 4" key="1">
    <citation type="submission" date="2019-02" db="EMBL/GenBank/DDBJ databases">
        <title>Deep-cultivation of Planctomycetes and their phenomic and genomic characterization uncovers novel biology.</title>
        <authorList>
            <person name="Wiegand S."/>
            <person name="Jogler M."/>
            <person name="Boedeker C."/>
            <person name="Pinto D."/>
            <person name="Vollmers J."/>
            <person name="Rivas-Marin E."/>
            <person name="Kohn T."/>
            <person name="Peeters S.H."/>
            <person name="Heuer A."/>
            <person name="Rast P."/>
            <person name="Oberbeckmann S."/>
            <person name="Bunk B."/>
            <person name="Jeske O."/>
            <person name="Meyerdierks A."/>
            <person name="Storesund J.E."/>
            <person name="Kallscheuer N."/>
            <person name="Luecker S."/>
            <person name="Lage O.M."/>
            <person name="Pohl T."/>
            <person name="Merkel B.J."/>
            <person name="Hornburger P."/>
            <person name="Mueller R.-W."/>
            <person name="Bruemmer F."/>
            <person name="Labrenz M."/>
            <person name="Spormann A.M."/>
            <person name="Op den Camp H."/>
            <person name="Overmann J."/>
            <person name="Amann R."/>
            <person name="Jetten M.S.M."/>
            <person name="Mascher T."/>
            <person name="Medema M.H."/>
            <person name="Devos D.P."/>
            <person name="Kaster A.-K."/>
            <person name="Ovreas L."/>
            <person name="Rohde M."/>
            <person name="Galperin M.Y."/>
            <person name="Jogler C."/>
        </authorList>
    </citation>
    <scope>NUCLEOTIDE SEQUENCE [LARGE SCALE GENOMIC DNA]</scope>
    <source>
        <strain evidence="3 4">K23_9</strain>
    </source>
</reference>
<proteinExistence type="predicted"/>
<dbReference type="AlphaFoldDB" id="A0A517NRF9"/>
<feature type="signal peptide" evidence="2">
    <location>
        <begin position="1"/>
        <end position="19"/>
    </location>
</feature>
<protein>
    <recommendedName>
        <fullName evidence="5">DUF4440 domain-containing protein</fullName>
    </recommendedName>
</protein>
<dbReference type="OrthoDB" id="274113at2"/>
<evidence type="ECO:0000313" key="4">
    <source>
        <dbReference type="Proteomes" id="UP000319817"/>
    </source>
</evidence>
<dbReference type="RefSeq" id="WP_145417315.1">
    <property type="nucleotide sequence ID" value="NZ_CP036526.1"/>
</dbReference>
<dbReference type="Proteomes" id="UP000319817">
    <property type="component" value="Chromosome"/>
</dbReference>
<evidence type="ECO:0008006" key="5">
    <source>
        <dbReference type="Google" id="ProtNLM"/>
    </source>
</evidence>
<feature type="chain" id="PRO_5022221977" description="DUF4440 domain-containing protein" evidence="2">
    <location>
        <begin position="20"/>
        <end position="139"/>
    </location>
</feature>
<keyword evidence="2" id="KW-0732">Signal</keyword>
<evidence type="ECO:0000313" key="3">
    <source>
        <dbReference type="EMBL" id="QDT09719.1"/>
    </source>
</evidence>
<organism evidence="3 4">
    <name type="scientific">Stieleria marina</name>
    <dbReference type="NCBI Taxonomy" id="1930275"/>
    <lineage>
        <taxon>Bacteria</taxon>
        <taxon>Pseudomonadati</taxon>
        <taxon>Planctomycetota</taxon>
        <taxon>Planctomycetia</taxon>
        <taxon>Pirellulales</taxon>
        <taxon>Pirellulaceae</taxon>
        <taxon>Stieleria</taxon>
    </lineage>
</organism>
<accession>A0A517NRF9</accession>
<keyword evidence="4" id="KW-1185">Reference proteome</keyword>
<dbReference type="EMBL" id="CP036526">
    <property type="protein sequence ID" value="QDT09719.1"/>
    <property type="molecule type" value="Genomic_DNA"/>
</dbReference>